<dbReference type="RefSeq" id="WP_289954734.1">
    <property type="nucleotide sequence ID" value="NZ_JAUEMJ010000001.1"/>
</dbReference>
<organism evidence="1 2">
    <name type="scientific">Glycomyces tritici</name>
    <dbReference type="NCBI Taxonomy" id="2665176"/>
    <lineage>
        <taxon>Bacteria</taxon>
        <taxon>Bacillati</taxon>
        <taxon>Actinomycetota</taxon>
        <taxon>Actinomycetes</taxon>
        <taxon>Glycomycetales</taxon>
        <taxon>Glycomycetaceae</taxon>
        <taxon>Glycomyces</taxon>
    </lineage>
</organism>
<gene>
    <name evidence="1" type="ORF">QWI33_02995</name>
</gene>
<sequence>MKSAYPYPTLFGDITVDVASVTVDGAGLPYSCISRTEQTVALHLAGRERWSQATLQLDASLPEQELAEGPWSEVTCVAVLSEKGTNARTTTRLTHSVDGRRSGSIELPKSFFRNRATLTLMTVGTVDGTSGRILGTADRPWYVDLMAAVPTREREININEVDFRSGELEWLRPYADSPWIVETSGEEPAVHLNTGAIEGLMDILHGKGGPIAERTLRETTASQIAQDTWIALFHAAASGLEADEDGTPVMPDGWRESVLRMMLPDVLPGRSLGDALREIERRRQGIGWAELQTNIQYAAGKRSRIARRLTDAVRSVNRMEKEGAR</sequence>
<evidence type="ECO:0000313" key="2">
    <source>
        <dbReference type="Proteomes" id="UP001171902"/>
    </source>
</evidence>
<evidence type="ECO:0000313" key="1">
    <source>
        <dbReference type="EMBL" id="MDN3238680.1"/>
    </source>
</evidence>
<accession>A0ABT7YJA4</accession>
<dbReference type="Proteomes" id="UP001171902">
    <property type="component" value="Unassembled WGS sequence"/>
</dbReference>
<keyword evidence="2" id="KW-1185">Reference proteome</keyword>
<name>A0ABT7YJA4_9ACTN</name>
<dbReference type="EMBL" id="JAUEMJ010000001">
    <property type="protein sequence ID" value="MDN3238680.1"/>
    <property type="molecule type" value="Genomic_DNA"/>
</dbReference>
<protein>
    <recommendedName>
        <fullName evidence="3">PE-PGRS family protein</fullName>
    </recommendedName>
</protein>
<reference evidence="1" key="1">
    <citation type="submission" date="2023-06" db="EMBL/GenBank/DDBJ databases">
        <title>Gycomyces niveus sp.nov., a novel actinomycete isolated from soil in Shouguang.</title>
        <authorList>
            <person name="Yang X."/>
            <person name="Zhao J."/>
        </authorList>
    </citation>
    <scope>NUCLEOTIDE SEQUENCE</scope>
    <source>
        <strain evidence="1">NEAU C2</strain>
    </source>
</reference>
<evidence type="ECO:0008006" key="3">
    <source>
        <dbReference type="Google" id="ProtNLM"/>
    </source>
</evidence>
<proteinExistence type="predicted"/>
<comment type="caution">
    <text evidence="1">The sequence shown here is derived from an EMBL/GenBank/DDBJ whole genome shotgun (WGS) entry which is preliminary data.</text>
</comment>